<comment type="caution">
    <text evidence="1">The sequence shown here is derived from an EMBL/GenBank/DDBJ whole genome shotgun (WGS) entry which is preliminary data.</text>
</comment>
<dbReference type="PANTHER" id="PTHR38699">
    <property type="entry name" value="CHROMOSOME 1, WHOLE GENOME SHOTGUN SEQUENCE"/>
    <property type="match status" value="1"/>
</dbReference>
<gene>
    <name evidence="1" type="ORF">ZYGR_0AK06810</name>
</gene>
<accession>A0A1Q3AEI9</accession>
<evidence type="ECO:0000313" key="1">
    <source>
        <dbReference type="EMBL" id="GAV54179.1"/>
    </source>
</evidence>
<proteinExistence type="predicted"/>
<dbReference type="PANTHER" id="PTHR38699:SF1">
    <property type="entry name" value="MITOPHAGY RECEPTOR ATG43"/>
    <property type="match status" value="1"/>
</dbReference>
<dbReference type="AlphaFoldDB" id="A0A1Q3AEI9"/>
<dbReference type="InterPro" id="IPR013898">
    <property type="entry name" value="Atg43"/>
</dbReference>
<sequence>MSGLYPVPDTRFEYTFKRALNREAEKQRTLQWKKMGVVDPPVINQLRKNQPAKISSYVVCKVVARDVILMPLVQGVLWTSLLITMRPWLRSVVQSGRNLGTFIYRTVLGTDLIKKKRV</sequence>
<name>A0A1Q3AEI9_ZYGRO</name>
<organism evidence="1 2">
    <name type="scientific">Zygosaccharomyces rouxii</name>
    <dbReference type="NCBI Taxonomy" id="4956"/>
    <lineage>
        <taxon>Eukaryota</taxon>
        <taxon>Fungi</taxon>
        <taxon>Dikarya</taxon>
        <taxon>Ascomycota</taxon>
        <taxon>Saccharomycotina</taxon>
        <taxon>Saccharomycetes</taxon>
        <taxon>Saccharomycetales</taxon>
        <taxon>Saccharomycetaceae</taxon>
        <taxon>Zygosaccharomyces</taxon>
    </lineage>
</organism>
<dbReference type="EMBL" id="BDGX01000037">
    <property type="protein sequence ID" value="GAV54179.1"/>
    <property type="molecule type" value="Genomic_DNA"/>
</dbReference>
<dbReference type="OrthoDB" id="2430343at2759"/>
<reference evidence="1 2" key="1">
    <citation type="submission" date="2016-08" db="EMBL/GenBank/DDBJ databases">
        <title>Draft genome sequence of allopolyploid Zygosaccharomyces rouxii.</title>
        <authorList>
            <person name="Watanabe J."/>
            <person name="Uehara K."/>
            <person name="Mogi Y."/>
            <person name="Tsukioka Y."/>
        </authorList>
    </citation>
    <scope>NUCLEOTIDE SEQUENCE [LARGE SCALE GENOMIC DNA]</scope>
    <source>
        <strain evidence="1 2">NBRC 110957</strain>
    </source>
</reference>
<dbReference type="Proteomes" id="UP000187013">
    <property type="component" value="Unassembled WGS sequence"/>
</dbReference>
<dbReference type="GO" id="GO:0000423">
    <property type="term" value="P:mitophagy"/>
    <property type="evidence" value="ECO:0007669"/>
    <property type="project" value="InterPro"/>
</dbReference>
<protein>
    <submittedName>
        <fullName evidence="1">Uncharacterized protein</fullName>
    </submittedName>
</protein>
<dbReference type="GO" id="GO:0140580">
    <property type="term" value="F:mitochondrion autophagosome adaptor activity"/>
    <property type="evidence" value="ECO:0007669"/>
    <property type="project" value="InterPro"/>
</dbReference>
<evidence type="ECO:0000313" key="2">
    <source>
        <dbReference type="Proteomes" id="UP000187013"/>
    </source>
</evidence>